<keyword evidence="2" id="KW-1185">Reference proteome</keyword>
<evidence type="ECO:0000313" key="2">
    <source>
        <dbReference type="Proteomes" id="UP000233556"/>
    </source>
</evidence>
<keyword evidence="1" id="KW-0548">Nucleotidyltransferase</keyword>
<dbReference type="AlphaFoldDB" id="A0A2I0T3P1"/>
<keyword evidence="1" id="KW-0808">Transferase</keyword>
<keyword evidence="1" id="KW-0695">RNA-directed DNA polymerase</keyword>
<accession>A0A2I0T3P1</accession>
<dbReference type="OrthoDB" id="416454at2759"/>
<gene>
    <name evidence="1" type="ORF">llap_21299</name>
</gene>
<evidence type="ECO:0000313" key="1">
    <source>
        <dbReference type="EMBL" id="PKU28397.1"/>
    </source>
</evidence>
<organism evidence="1 2">
    <name type="scientific">Limosa lapponica baueri</name>
    <dbReference type="NCBI Taxonomy" id="1758121"/>
    <lineage>
        <taxon>Eukaryota</taxon>
        <taxon>Metazoa</taxon>
        <taxon>Chordata</taxon>
        <taxon>Craniata</taxon>
        <taxon>Vertebrata</taxon>
        <taxon>Euteleostomi</taxon>
        <taxon>Archelosauria</taxon>
        <taxon>Archosauria</taxon>
        <taxon>Dinosauria</taxon>
        <taxon>Saurischia</taxon>
        <taxon>Theropoda</taxon>
        <taxon>Coelurosauria</taxon>
        <taxon>Aves</taxon>
        <taxon>Neognathae</taxon>
        <taxon>Neoaves</taxon>
        <taxon>Charadriiformes</taxon>
        <taxon>Scolopacidae</taxon>
        <taxon>Limosa</taxon>
    </lineage>
</organism>
<reference evidence="2" key="1">
    <citation type="submission" date="2017-11" db="EMBL/GenBank/DDBJ databases">
        <authorList>
            <person name="Lima N.C."/>
            <person name="Parody-Merino A.M."/>
            <person name="Battley P.F."/>
            <person name="Fidler A.E."/>
            <person name="Prosdocimi F."/>
        </authorList>
    </citation>
    <scope>NUCLEOTIDE SEQUENCE [LARGE SCALE GENOMIC DNA]</scope>
</reference>
<dbReference type="GO" id="GO:0003964">
    <property type="term" value="F:RNA-directed DNA polymerase activity"/>
    <property type="evidence" value="ECO:0007669"/>
    <property type="project" value="UniProtKB-KW"/>
</dbReference>
<reference evidence="2" key="2">
    <citation type="submission" date="2017-12" db="EMBL/GenBank/DDBJ databases">
        <title>Genome sequence of the Bar-tailed Godwit (Limosa lapponica baueri).</title>
        <authorList>
            <person name="Lima N.C.B."/>
            <person name="Parody-Merino A.M."/>
            <person name="Battley P.F."/>
            <person name="Fidler A.E."/>
            <person name="Prosdocimi F."/>
        </authorList>
    </citation>
    <scope>NUCLEOTIDE SEQUENCE [LARGE SCALE GENOMIC DNA]</scope>
</reference>
<sequence length="138" mass="16043">MIKVLKPSQQLVISCIYQGLIPGPIVFNVFFNNLDNGTECTFSRFVDDTKLGRVTDRLESSTAIQRTSTNWRYGLEKWTNAQSRIWDRITMWSRMGWELIGLAMPVQRRSYMQHFGHEPALHLCGNEGQDDIGQYRQE</sequence>
<proteinExistence type="predicted"/>
<name>A0A2I0T3P1_LIMLA</name>
<protein>
    <submittedName>
        <fullName evidence="1">Rna-directed dna polymerase from mobile element jockey-like</fullName>
    </submittedName>
</protein>
<dbReference type="Proteomes" id="UP000233556">
    <property type="component" value="Unassembled WGS sequence"/>
</dbReference>
<dbReference type="EMBL" id="KZ520778">
    <property type="protein sequence ID" value="PKU28397.1"/>
    <property type="molecule type" value="Genomic_DNA"/>
</dbReference>